<evidence type="ECO:0000313" key="5">
    <source>
        <dbReference type="RefSeq" id="XP_022081393.1"/>
    </source>
</evidence>
<dbReference type="KEGG" id="aplc:110974220"/>
<organism evidence="3 4">
    <name type="scientific">Acanthaster planci</name>
    <name type="common">Crown-of-thorns starfish</name>
    <dbReference type="NCBI Taxonomy" id="133434"/>
    <lineage>
        <taxon>Eukaryota</taxon>
        <taxon>Metazoa</taxon>
        <taxon>Echinodermata</taxon>
        <taxon>Eleutherozoa</taxon>
        <taxon>Asterozoa</taxon>
        <taxon>Asteroidea</taxon>
        <taxon>Valvatacea</taxon>
        <taxon>Valvatida</taxon>
        <taxon>Acanthasteridae</taxon>
        <taxon>Acanthaster</taxon>
    </lineage>
</organism>
<dbReference type="PANTHER" id="PTHR45128:SF1">
    <property type="entry name" value="S-ADENOSYLMETHIONINE-DEPENDENT METHYLTRANSFERASE RV2258C"/>
    <property type="match status" value="1"/>
</dbReference>
<dbReference type="InterPro" id="IPR036388">
    <property type="entry name" value="WH-like_DNA-bd_sf"/>
</dbReference>
<dbReference type="Pfam" id="PF13847">
    <property type="entry name" value="Methyltransf_31"/>
    <property type="match status" value="1"/>
</dbReference>
<dbReference type="InterPro" id="IPR025714">
    <property type="entry name" value="Methyltranfer_dom"/>
</dbReference>
<dbReference type="RefSeq" id="XP_022081393.1">
    <property type="nucleotide sequence ID" value="XM_022225701.1"/>
</dbReference>
<evidence type="ECO:0000259" key="2">
    <source>
        <dbReference type="Pfam" id="PF21320"/>
    </source>
</evidence>
<dbReference type="AlphaFoldDB" id="A0A8B7XMJ9"/>
<feature type="domain" description="Methyltransferase" evidence="1">
    <location>
        <begin position="211"/>
        <end position="329"/>
    </location>
</feature>
<dbReference type="InterPro" id="IPR053173">
    <property type="entry name" value="SAM-binding_MTase"/>
</dbReference>
<keyword evidence="3" id="KW-1185">Reference proteome</keyword>
<evidence type="ECO:0000313" key="4">
    <source>
        <dbReference type="RefSeq" id="XP_022081392.1"/>
    </source>
</evidence>
<dbReference type="CDD" id="cd02440">
    <property type="entry name" value="AdoMet_MTases"/>
    <property type="match status" value="1"/>
</dbReference>
<sequence>MVINSTTAGSRKAFRCHLTLCTNPMAGMGMINMTDHHYEMQHEIAAGDFSAHIRAIVASGLYCLSIGLGMETGLFDVMMSLGQPKTCQEIANAGKYKERYVEAWLDEMVTAQVVSVNPSQGTYWVPKDLWPSLRKDSKQGQSIMSTLAIPMLSEAFHSVKECVKLDGPKGVPPEQYSRFDRYISGRNSVWFNHYLVQSFLATVPGLMKRLEEGICVLDVACGEGSATAAMAKAFPKSQFYGFDISQAAVCTAQEKVAEAQLTNARVVCHDITHLPSEWTGKFQYIFSRSGLHDLPHPRPGLAELNRVLSDEGIMSALEPSCHSSLAANLDVASGPNLYAFSLMNCMPVSLSVDGSDGLGAVWGQEAATAMLEECGFKVTSVTDVLGDISMHLCCQKIKAKTLLSQGTTSSVETSEDGPYKAKPFSSILGEKVKWGLVSLALALGVEVGLFDIMVSHNRPMSCQEIAAAGKFKERYVREWLGSMVTSKIVSMDTSQDLYWVPRHLVSSLLRRGVPSSPSESVDSVPILSGAFYSLAHCFKLDGPEGIPSDNSSQFSKYIFDENSIWSVFLSLS</sequence>
<accession>A0A8B7XMJ9</accession>
<proteinExistence type="predicted"/>
<dbReference type="PANTHER" id="PTHR45128">
    <property type="entry name" value="METHYLTRANSFERASE TYPE 11"/>
    <property type="match status" value="1"/>
</dbReference>
<dbReference type="InterPro" id="IPR029063">
    <property type="entry name" value="SAM-dependent_MTases_sf"/>
</dbReference>
<dbReference type="GeneID" id="110974220"/>
<gene>
    <name evidence="4 5" type="primary">LOC110974220</name>
</gene>
<feature type="domain" description="S-adenosylmethionine-dependent methyltransferase Rv2258c-like winged HTH" evidence="2">
    <location>
        <begin position="63"/>
        <end position="128"/>
    </location>
</feature>
<dbReference type="Gene3D" id="3.40.50.150">
    <property type="entry name" value="Vaccinia Virus protein VP39"/>
    <property type="match status" value="1"/>
</dbReference>
<evidence type="ECO:0000313" key="3">
    <source>
        <dbReference type="Proteomes" id="UP000694845"/>
    </source>
</evidence>
<name>A0A8B7XMJ9_ACAPL</name>
<dbReference type="RefSeq" id="XP_022081392.1">
    <property type="nucleotide sequence ID" value="XM_022225700.1"/>
</dbReference>
<dbReference type="InterPro" id="IPR048711">
    <property type="entry name" value="WHD_Rv2258c"/>
</dbReference>
<protein>
    <submittedName>
        <fullName evidence="4 5">Uncharacterized protein LOC110974220 isoform X1</fullName>
    </submittedName>
</protein>
<feature type="domain" description="S-adenosylmethionine-dependent methyltransferase Rv2258c-like winged HTH" evidence="2">
    <location>
        <begin position="437"/>
        <end position="509"/>
    </location>
</feature>
<dbReference type="OrthoDB" id="506498at2759"/>
<reference evidence="4 5" key="1">
    <citation type="submission" date="2025-04" db="UniProtKB">
        <authorList>
            <consortium name="RefSeq"/>
        </authorList>
    </citation>
    <scope>IDENTIFICATION</scope>
</reference>
<dbReference type="Proteomes" id="UP000694845">
    <property type="component" value="Unplaced"/>
</dbReference>
<evidence type="ECO:0000259" key="1">
    <source>
        <dbReference type="Pfam" id="PF13847"/>
    </source>
</evidence>
<dbReference type="SUPFAM" id="SSF53335">
    <property type="entry name" value="S-adenosyl-L-methionine-dependent methyltransferases"/>
    <property type="match status" value="1"/>
</dbReference>
<dbReference type="Pfam" id="PF21320">
    <property type="entry name" value="WHD_Rv2258c"/>
    <property type="match status" value="2"/>
</dbReference>
<dbReference type="Gene3D" id="1.10.10.10">
    <property type="entry name" value="Winged helix-like DNA-binding domain superfamily/Winged helix DNA-binding domain"/>
    <property type="match status" value="1"/>
</dbReference>